<feature type="transmembrane region" description="Helical" evidence="3">
    <location>
        <begin position="214"/>
        <end position="237"/>
    </location>
</feature>
<protein>
    <submittedName>
        <fullName evidence="5">EamA family transporter</fullName>
    </submittedName>
</protein>
<accession>A0ABW5C0V6</accession>
<evidence type="ECO:0000313" key="6">
    <source>
        <dbReference type="Proteomes" id="UP001597318"/>
    </source>
</evidence>
<feature type="domain" description="EamA" evidence="4">
    <location>
        <begin position="151"/>
        <end position="285"/>
    </location>
</feature>
<dbReference type="InterPro" id="IPR037185">
    <property type="entry name" value="EmrE-like"/>
</dbReference>
<evidence type="ECO:0000313" key="5">
    <source>
        <dbReference type="EMBL" id="MFD2216067.1"/>
    </source>
</evidence>
<feature type="domain" description="EamA" evidence="4">
    <location>
        <begin position="3"/>
        <end position="136"/>
    </location>
</feature>
<feature type="transmembrane region" description="Helical" evidence="3">
    <location>
        <begin position="183"/>
        <end position="202"/>
    </location>
</feature>
<proteinExistence type="inferred from homology"/>
<comment type="similarity">
    <text evidence="2">Belongs to the EamA transporter family.</text>
</comment>
<sequence>MSVTLALLAAFFAALTGILAKIGMENVNSNLATAIRTIVVLIMAFLIVLITDQLDSITEISMKALIFILLSGFATGVSWLFFFRALSMGDASKVIPIDKSSVVLTIILSVLILGEKAVPNIMVGGALIAIGTFVLIGKNEEKKGFTGSHTYILYAILGAVFAALTAILAKIGIEDVDSNVATFLRTIVIMVFSWIIVFFQGTQKNMKTISTKGYLFLVLSGMATGFSWLCYFGALAIGKVSVVAPIDKSSVVITMILSFVILKEKVTKQKVIGGIVITIGTVFLIL</sequence>
<keyword evidence="3" id="KW-1133">Transmembrane helix</keyword>
<dbReference type="InterPro" id="IPR000620">
    <property type="entry name" value="EamA_dom"/>
</dbReference>
<dbReference type="EMBL" id="JBHUIK010000005">
    <property type="protein sequence ID" value="MFD2216067.1"/>
    <property type="molecule type" value="Genomic_DNA"/>
</dbReference>
<dbReference type="Proteomes" id="UP001597318">
    <property type="component" value="Unassembled WGS sequence"/>
</dbReference>
<dbReference type="SUPFAM" id="SSF103481">
    <property type="entry name" value="Multidrug resistance efflux transporter EmrE"/>
    <property type="match status" value="2"/>
</dbReference>
<keyword evidence="6" id="KW-1185">Reference proteome</keyword>
<evidence type="ECO:0000259" key="4">
    <source>
        <dbReference type="Pfam" id="PF00892"/>
    </source>
</evidence>
<feature type="transmembrane region" description="Helical" evidence="3">
    <location>
        <begin position="62"/>
        <end position="82"/>
    </location>
</feature>
<evidence type="ECO:0000256" key="3">
    <source>
        <dbReference type="SAM" id="Phobius"/>
    </source>
</evidence>
<dbReference type="Pfam" id="PF00892">
    <property type="entry name" value="EamA"/>
    <property type="match status" value="2"/>
</dbReference>
<name>A0ABW5C0V6_9BACI</name>
<reference evidence="6" key="1">
    <citation type="journal article" date="2019" name="Int. J. Syst. Evol. Microbiol.">
        <title>The Global Catalogue of Microorganisms (GCM) 10K type strain sequencing project: providing services to taxonomists for standard genome sequencing and annotation.</title>
        <authorList>
            <consortium name="The Broad Institute Genomics Platform"/>
            <consortium name="The Broad Institute Genome Sequencing Center for Infectious Disease"/>
            <person name="Wu L."/>
            <person name="Ma J."/>
        </authorList>
    </citation>
    <scope>NUCLEOTIDE SEQUENCE [LARGE SCALE GENOMIC DNA]</scope>
    <source>
        <strain evidence="6">CGMCC 1.15474</strain>
    </source>
</reference>
<dbReference type="PANTHER" id="PTHR22911:SF137">
    <property type="entry name" value="SOLUTE CARRIER FAMILY 35 MEMBER G2-RELATED"/>
    <property type="match status" value="1"/>
</dbReference>
<keyword evidence="3" id="KW-0812">Transmembrane</keyword>
<dbReference type="PANTHER" id="PTHR22911">
    <property type="entry name" value="ACYL-MALONYL CONDENSING ENZYME-RELATED"/>
    <property type="match status" value="1"/>
</dbReference>
<evidence type="ECO:0000256" key="2">
    <source>
        <dbReference type="ARBA" id="ARBA00007362"/>
    </source>
</evidence>
<comment type="subcellular location">
    <subcellularLocation>
        <location evidence="1">Endomembrane system</location>
        <topology evidence="1">Multi-pass membrane protein</topology>
    </subcellularLocation>
</comment>
<organism evidence="5 6">
    <name type="scientific">Metabacillus endolithicus</name>
    <dbReference type="NCBI Taxonomy" id="1535204"/>
    <lineage>
        <taxon>Bacteria</taxon>
        <taxon>Bacillati</taxon>
        <taxon>Bacillota</taxon>
        <taxon>Bacilli</taxon>
        <taxon>Bacillales</taxon>
        <taxon>Bacillaceae</taxon>
        <taxon>Metabacillus</taxon>
    </lineage>
</organism>
<feature type="transmembrane region" description="Helical" evidence="3">
    <location>
        <begin position="30"/>
        <end position="50"/>
    </location>
</feature>
<comment type="caution">
    <text evidence="5">The sequence shown here is derived from an EMBL/GenBank/DDBJ whole genome shotgun (WGS) entry which is preliminary data.</text>
</comment>
<dbReference type="RefSeq" id="WP_247345951.1">
    <property type="nucleotide sequence ID" value="NZ_CP095550.1"/>
</dbReference>
<feature type="transmembrane region" description="Helical" evidence="3">
    <location>
        <begin position="243"/>
        <end position="262"/>
    </location>
</feature>
<dbReference type="Gene3D" id="1.10.3730.20">
    <property type="match status" value="1"/>
</dbReference>
<keyword evidence="3" id="KW-0472">Membrane</keyword>
<feature type="transmembrane region" description="Helical" evidence="3">
    <location>
        <begin position="151"/>
        <end position="171"/>
    </location>
</feature>
<feature type="transmembrane region" description="Helical" evidence="3">
    <location>
        <begin position="102"/>
        <end position="130"/>
    </location>
</feature>
<evidence type="ECO:0000256" key="1">
    <source>
        <dbReference type="ARBA" id="ARBA00004127"/>
    </source>
</evidence>
<gene>
    <name evidence="5" type="ORF">ACFSKK_20470</name>
</gene>